<proteinExistence type="inferred from homology"/>
<evidence type="ECO:0000256" key="4">
    <source>
        <dbReference type="ARBA" id="ARBA00022989"/>
    </source>
</evidence>
<feature type="transmembrane region" description="Helical" evidence="7">
    <location>
        <begin position="340"/>
        <end position="363"/>
    </location>
</feature>
<evidence type="ECO:0000256" key="1">
    <source>
        <dbReference type="ARBA" id="ARBA00004651"/>
    </source>
</evidence>
<keyword evidence="5 7" id="KW-0472">Membrane</keyword>
<dbReference type="PANTHER" id="PTHR30572:SF4">
    <property type="entry name" value="ABC TRANSPORTER PERMEASE YTRF"/>
    <property type="match status" value="1"/>
</dbReference>
<feature type="transmembrane region" description="Helical" evidence="7">
    <location>
        <begin position="285"/>
        <end position="313"/>
    </location>
</feature>
<accession>A0A1G7S7G7</accession>
<organism evidence="9 10">
    <name type="scientific">Streptomyces griseoaurantiacus</name>
    <dbReference type="NCBI Taxonomy" id="68213"/>
    <lineage>
        <taxon>Bacteria</taxon>
        <taxon>Bacillati</taxon>
        <taxon>Actinomycetota</taxon>
        <taxon>Actinomycetes</taxon>
        <taxon>Kitasatosporales</taxon>
        <taxon>Streptomycetaceae</taxon>
        <taxon>Streptomyces</taxon>
        <taxon>Streptomyces aurantiacus group</taxon>
    </lineage>
</organism>
<keyword evidence="4 7" id="KW-1133">Transmembrane helix</keyword>
<dbReference type="OrthoDB" id="3223244at2"/>
<dbReference type="InterPro" id="IPR050250">
    <property type="entry name" value="Macrolide_Exporter_MacB"/>
</dbReference>
<dbReference type="GO" id="GO:0022857">
    <property type="term" value="F:transmembrane transporter activity"/>
    <property type="evidence" value="ECO:0007669"/>
    <property type="project" value="TreeGrafter"/>
</dbReference>
<feature type="transmembrane region" description="Helical" evidence="7">
    <location>
        <begin position="819"/>
        <end position="839"/>
    </location>
</feature>
<evidence type="ECO:0000313" key="9">
    <source>
        <dbReference type="EMBL" id="SDG18985.1"/>
    </source>
</evidence>
<evidence type="ECO:0000256" key="5">
    <source>
        <dbReference type="ARBA" id="ARBA00023136"/>
    </source>
</evidence>
<evidence type="ECO:0000259" key="8">
    <source>
        <dbReference type="Pfam" id="PF02687"/>
    </source>
</evidence>
<protein>
    <submittedName>
        <fullName evidence="9">Putative ABC transport system permease protein</fullName>
    </submittedName>
</protein>
<feature type="transmembrane region" description="Helical" evidence="7">
    <location>
        <begin position="459"/>
        <end position="490"/>
    </location>
</feature>
<feature type="transmembrane region" description="Helical" evidence="7">
    <location>
        <begin position="383"/>
        <end position="404"/>
    </location>
</feature>
<feature type="transmembrane region" description="Helical" evidence="7">
    <location>
        <begin position="736"/>
        <end position="757"/>
    </location>
</feature>
<feature type="domain" description="ABC3 transporter permease C-terminal" evidence="8">
    <location>
        <begin position="736"/>
        <end position="847"/>
    </location>
</feature>
<dbReference type="Proteomes" id="UP000198614">
    <property type="component" value="Unassembled WGS sequence"/>
</dbReference>
<keyword evidence="3 7" id="KW-0812">Transmembrane</keyword>
<dbReference type="PANTHER" id="PTHR30572">
    <property type="entry name" value="MEMBRANE COMPONENT OF TRANSPORTER-RELATED"/>
    <property type="match status" value="1"/>
</dbReference>
<sequence length="849" mass="85292">MRRPNGLAREAVRFRPASFAGTFLALLMSALIVSTCGILLETGLRASVPPERYASAAVVAAADQNEYVVTGSGEDEEREATPLPDTARLDAGLAARAAGVPGVAAAVADVTFPVRTAHADAGSGVRELPVPGGVLTAHGWGAHAFTGTALTSGSAPRAGEVVLAAGTARAAHAAVGDTVVLETAAGRQDFRLSGVAEVGKADFPRDAGTGAAPDLVWFADTRAATLAGHPGKVDAVVVLAERGTDTGALADGVAHALAGSGALVHTGDGRGAVEDPGLGYAKVTLFAIGGSFGGIAALVAVFTAAGTVALSVGQRAREFALLRAVGATPRQIRRAVACEALLVAPLAGILGCLPGIGLAHWWFGQLQDRGAVPHAAGLHVSAFPMLAAVVLGLLTALGAGWIAGRRPARIKPGQALSEASVERLRPGVVRTLLGVAALVGGSVLTGVSAGSAGDDAAGAALGVVMCFMLAVGLLGPLVARLCAGLFGLPLRSAGPAAGLAAANSRVNARRLASAITPIALAVAFSSTLVFMHTSEHHAADKQLRAGLTAEHVVSDPAGLPVDAAARAARAPGVDTAVGLLHTQVLVPTGSGEFQSLLGASTQGVSTSGADLAKVEDLDVREGSLDRLGSGRIAVDRTLAESADAGVGDRLPLYLPDGTKVSPEIVAVYGRGLGLSTLTMDRASLEGHVTSPYDDTLLVRGGSRTSLAALGEVTDVSGYATQQSLDARLGAWMNNTMAAVLGGFAAVAALNTLVMTVLDRRRELGALRLVGATRRQVLAMLRWEGLLVAAAGLVLGSAIAAATLIPMIDGVTGDAPYVPPSMFGALTLATGGLTLLAVTLPGRAALRRRP</sequence>
<dbReference type="GO" id="GO:0005886">
    <property type="term" value="C:plasma membrane"/>
    <property type="evidence" value="ECO:0007669"/>
    <property type="project" value="UniProtKB-SubCell"/>
</dbReference>
<reference evidence="9 10" key="1">
    <citation type="submission" date="2016-10" db="EMBL/GenBank/DDBJ databases">
        <authorList>
            <person name="de Groot N.N."/>
        </authorList>
    </citation>
    <scope>NUCLEOTIDE SEQUENCE [LARGE SCALE GENOMIC DNA]</scope>
    <source>
        <strain evidence="9 10">CGMCC 4.1859</strain>
    </source>
</reference>
<name>A0A1G7S7G7_9ACTN</name>
<evidence type="ECO:0000256" key="6">
    <source>
        <dbReference type="ARBA" id="ARBA00038076"/>
    </source>
</evidence>
<feature type="transmembrane region" description="Helical" evidence="7">
    <location>
        <begin position="784"/>
        <end position="807"/>
    </location>
</feature>
<evidence type="ECO:0000313" key="10">
    <source>
        <dbReference type="Proteomes" id="UP000198614"/>
    </source>
</evidence>
<comment type="subcellular location">
    <subcellularLocation>
        <location evidence="1">Cell membrane</location>
        <topology evidence="1">Multi-pass membrane protein</topology>
    </subcellularLocation>
</comment>
<dbReference type="AlphaFoldDB" id="A0A1G7S7G7"/>
<evidence type="ECO:0000256" key="2">
    <source>
        <dbReference type="ARBA" id="ARBA00022475"/>
    </source>
</evidence>
<keyword evidence="2" id="KW-1003">Cell membrane</keyword>
<evidence type="ECO:0000256" key="7">
    <source>
        <dbReference type="SAM" id="Phobius"/>
    </source>
</evidence>
<dbReference type="InterPro" id="IPR003838">
    <property type="entry name" value="ABC3_permease_C"/>
</dbReference>
<feature type="transmembrane region" description="Helical" evidence="7">
    <location>
        <begin position="432"/>
        <end position="453"/>
    </location>
</feature>
<feature type="transmembrane region" description="Helical" evidence="7">
    <location>
        <begin position="21"/>
        <end position="40"/>
    </location>
</feature>
<evidence type="ECO:0000256" key="3">
    <source>
        <dbReference type="ARBA" id="ARBA00022692"/>
    </source>
</evidence>
<feature type="domain" description="ABC3 transporter permease C-terminal" evidence="8">
    <location>
        <begin position="291"/>
        <end position="412"/>
    </location>
</feature>
<feature type="transmembrane region" description="Helical" evidence="7">
    <location>
        <begin position="511"/>
        <end position="531"/>
    </location>
</feature>
<comment type="similarity">
    <text evidence="6">Belongs to the ABC-4 integral membrane protein family.</text>
</comment>
<gene>
    <name evidence="9" type="ORF">SAMN05216260_115158</name>
</gene>
<dbReference type="EMBL" id="FNAX01000015">
    <property type="protein sequence ID" value="SDG18985.1"/>
    <property type="molecule type" value="Genomic_DNA"/>
</dbReference>
<dbReference type="Pfam" id="PF02687">
    <property type="entry name" value="FtsX"/>
    <property type="match status" value="2"/>
</dbReference>